<dbReference type="RefSeq" id="WP_043918151.1">
    <property type="nucleotide sequence ID" value="NZ_FZPF01000006.1"/>
</dbReference>
<accession>A0A0D1EMB3</accession>
<gene>
    <name evidence="1" type="ORF">jaqu_13050</name>
</gene>
<comment type="caution">
    <text evidence="1">The sequence shown here is derived from an EMBL/GenBank/DDBJ whole genome shotgun (WGS) entry which is preliminary data.</text>
</comment>
<keyword evidence="2" id="KW-1185">Reference proteome</keyword>
<protein>
    <submittedName>
        <fullName evidence="1">Uncharacterized protein</fullName>
    </submittedName>
</protein>
<organism evidence="1 2">
    <name type="scientific">Jannaschia aquimarina</name>
    <dbReference type="NCBI Taxonomy" id="935700"/>
    <lineage>
        <taxon>Bacteria</taxon>
        <taxon>Pseudomonadati</taxon>
        <taxon>Pseudomonadota</taxon>
        <taxon>Alphaproteobacteria</taxon>
        <taxon>Rhodobacterales</taxon>
        <taxon>Roseobacteraceae</taxon>
        <taxon>Jannaschia</taxon>
    </lineage>
</organism>
<dbReference type="EMBL" id="JYFE01000025">
    <property type="protein sequence ID" value="KIT16810.1"/>
    <property type="molecule type" value="Genomic_DNA"/>
</dbReference>
<reference evidence="1 2" key="1">
    <citation type="submission" date="2015-02" db="EMBL/GenBank/DDBJ databases">
        <title>Genome Sequence of Jannaschia aquimarina DSM28248, a member of the Roseobacter clade.</title>
        <authorList>
            <person name="Voget S."/>
            <person name="Daniel R."/>
        </authorList>
    </citation>
    <scope>NUCLEOTIDE SEQUENCE [LARGE SCALE GENOMIC DNA]</scope>
    <source>
        <strain evidence="1 2">GSW-M26</strain>
    </source>
</reference>
<dbReference type="PATRIC" id="fig|935700.4.peg.1360"/>
<evidence type="ECO:0000313" key="1">
    <source>
        <dbReference type="EMBL" id="KIT16810.1"/>
    </source>
</evidence>
<evidence type="ECO:0000313" key="2">
    <source>
        <dbReference type="Proteomes" id="UP000032232"/>
    </source>
</evidence>
<dbReference type="AlphaFoldDB" id="A0A0D1EMB3"/>
<dbReference type="Proteomes" id="UP000032232">
    <property type="component" value="Unassembled WGS sequence"/>
</dbReference>
<proteinExistence type="predicted"/>
<sequence>MPATTQVPVATFPDAFKERFDLSDARPAPRDLVEELIRLYESRAVQRIAFELEHVRVTPEGFRQVALRLALGEIAVVINSEAIAIRNPGSEPDDVLAMYVSEDRFNAMIFHDDMDLTTIPQKRRAVHEGVHAMHDIWGRQTAIFHEEGAAYIAGAWFEQEIGYVGNHTGSQKIADYLAREMRSRITAGGRIVEGTADEINAARFIAHMRGYDMDFYNWDGVPKNPAARRIAGMD</sequence>
<name>A0A0D1EMB3_9RHOB</name>